<gene>
    <name evidence="1" type="ordered locus">Calkr_2512</name>
</gene>
<dbReference type="STRING" id="632335.Calkr_2512"/>
<reference evidence="1 2" key="2">
    <citation type="journal article" date="2011" name="J. Bacteriol.">
        <title>Complete genome sequences for the anaerobic, extremely thermophilic plant biomass-degrading bacteria Caldicellulosiruptor hydrothermalis, Caldicellulosiruptor kristjanssonii, Caldicellulosiruptor kronotskyensis, Caldicellulosiruptor owensenis, and Caldicellulosiruptor lactoaceticus.</title>
        <authorList>
            <person name="Blumer-Schuette S.E."/>
            <person name="Ozdemir I."/>
            <person name="Mistry D."/>
            <person name="Lucas S."/>
            <person name="Lapidus A."/>
            <person name="Cheng J.F."/>
            <person name="Goodwin L.A."/>
            <person name="Pitluck S."/>
            <person name="Land M.L."/>
            <person name="Hauser L.J."/>
            <person name="Woyke T."/>
            <person name="Mikhailova N."/>
            <person name="Pati A."/>
            <person name="Kyrpides N.C."/>
            <person name="Ivanova N."/>
            <person name="Detter J.C."/>
            <person name="Walston-Davenport K."/>
            <person name="Han S."/>
            <person name="Adams M.W."/>
            <person name="Kelly R.M."/>
        </authorList>
    </citation>
    <scope>NUCLEOTIDE SEQUENCE [LARGE SCALE GENOMIC DNA]</scope>
    <source>
        <strain evidence="2">ATCC 700853 / DSM 12137 / I77R1B</strain>
    </source>
</reference>
<dbReference type="EMBL" id="CP002326">
    <property type="protein sequence ID" value="ADQ41941.1"/>
    <property type="molecule type" value="Genomic_DNA"/>
</dbReference>
<reference key="1">
    <citation type="submission" date="2010-11" db="EMBL/GenBank/DDBJ databases">
        <title>Complete sequence of chromosome of Caldicellulosiruptor kristjanssonii 177R1B.</title>
        <authorList>
            <consortium name="US DOE Joint Genome Institute"/>
            <person name="Lucas S."/>
            <person name="Copeland A."/>
            <person name="Lapidus A."/>
            <person name="Cheng J.-F."/>
            <person name="Bruce D."/>
            <person name="Goodwin L."/>
            <person name="Pitluck S."/>
            <person name="Davenport K."/>
            <person name="Detter J.C."/>
            <person name="Han C."/>
            <person name="Tapia R."/>
            <person name="Land M."/>
            <person name="Hauser L."/>
            <person name="Jeffries C."/>
            <person name="Kyrpides N."/>
            <person name="Ivanova N."/>
            <person name="Mikhailova N."/>
            <person name="Blumer-Schuette S.E."/>
            <person name="Kelly R.M."/>
            <person name="Woyke T."/>
        </authorList>
    </citation>
    <scope>NUCLEOTIDE SEQUENCE</scope>
    <source>
        <strain>177R1B</strain>
    </source>
</reference>
<protein>
    <recommendedName>
        <fullName evidence="3">PD-(D/E)XK nuclease superfamily protein</fullName>
    </recommendedName>
</protein>
<dbReference type="InterPro" id="IPR029470">
    <property type="entry name" value="PDDEXK_4"/>
</dbReference>
<dbReference type="Proteomes" id="UP000009256">
    <property type="component" value="Chromosome"/>
</dbReference>
<keyword evidence="2" id="KW-1185">Reference proteome</keyword>
<name>E4S8F9_CALA7</name>
<proteinExistence type="predicted"/>
<dbReference type="KEGG" id="cki:Calkr_2512"/>
<organism evidence="1 2">
    <name type="scientific">Caldicellulosiruptor acetigenus (strain ATCC 700853 / DSM 12137 / I77R1B)</name>
    <name type="common">Caldicellulosiruptor kristjanssonii</name>
    <dbReference type="NCBI Taxonomy" id="632335"/>
    <lineage>
        <taxon>Bacteria</taxon>
        <taxon>Bacillati</taxon>
        <taxon>Bacillota</taxon>
        <taxon>Bacillota incertae sedis</taxon>
        <taxon>Caldicellulosiruptorales</taxon>
        <taxon>Caldicellulosiruptoraceae</taxon>
        <taxon>Caldicellulosiruptor</taxon>
    </lineage>
</organism>
<sequence>MNDVEREALTNFLMDIEILDGIYEYISEFNVFEILGVVNTEIKHSNTLAWLFNPNENHNLGDLFIKKFIQSIFSIYKGHLKHMHKNIFDILHLDYYDFVIKREYMNIDIFVISEKAKFVIVIENKVWGKASENQFEKYFKLITEEYSDYDKLFILLTPYSDIEVESSNWISLDYNLIYEIIEKILRLKERNLDVKVRLFIEQYLAILRRYILMKDIELERICREIYYKHQKALDLIFEYKPDIYYDISNYLQNLINSKDNLIKDSCNKNFVRFITKELDDLIDKKKEKTGQTAKEYFYSSFN</sequence>
<evidence type="ECO:0008006" key="3">
    <source>
        <dbReference type="Google" id="ProtNLM"/>
    </source>
</evidence>
<dbReference type="RefSeq" id="WP_013433654.1">
    <property type="nucleotide sequence ID" value="NC_014721.1"/>
</dbReference>
<dbReference type="HOGENOM" id="CLU_030707_1_0_9"/>
<dbReference type="OrthoDB" id="1453311at2"/>
<accession>E4S8F9</accession>
<dbReference type="eggNOG" id="ENOG502ZB2G">
    <property type="taxonomic scope" value="Bacteria"/>
</dbReference>
<dbReference type="AlphaFoldDB" id="E4S8F9"/>
<evidence type="ECO:0000313" key="1">
    <source>
        <dbReference type="EMBL" id="ADQ41941.1"/>
    </source>
</evidence>
<evidence type="ECO:0000313" key="2">
    <source>
        <dbReference type="Proteomes" id="UP000009256"/>
    </source>
</evidence>
<dbReference type="Pfam" id="PF14281">
    <property type="entry name" value="PDDEXK_4"/>
    <property type="match status" value="1"/>
</dbReference>